<gene>
    <name evidence="2" type="ORF">F9U64_07050</name>
</gene>
<dbReference type="Proteomes" id="UP000480246">
    <property type="component" value="Unassembled WGS sequence"/>
</dbReference>
<keyword evidence="1" id="KW-0812">Transmembrane</keyword>
<reference evidence="2 3" key="1">
    <citation type="submission" date="2019-10" db="EMBL/GenBank/DDBJ databases">
        <title>Gracilibacillus sp. nov. isolated from rice seeds.</title>
        <authorList>
            <person name="He S."/>
        </authorList>
    </citation>
    <scope>NUCLEOTIDE SEQUENCE [LARGE SCALE GENOMIC DNA]</scope>
    <source>
        <strain evidence="2 3">TD8</strain>
    </source>
</reference>
<protein>
    <submittedName>
        <fullName evidence="2">Uncharacterized protein</fullName>
    </submittedName>
</protein>
<dbReference type="AlphaFoldDB" id="A0A7C8KTE7"/>
<feature type="transmembrane region" description="Helical" evidence="1">
    <location>
        <begin position="116"/>
        <end position="138"/>
    </location>
</feature>
<feature type="transmembrane region" description="Helical" evidence="1">
    <location>
        <begin position="360"/>
        <end position="382"/>
    </location>
</feature>
<dbReference type="RefSeq" id="WP_153402304.1">
    <property type="nucleotide sequence ID" value="NZ_ML762427.1"/>
</dbReference>
<evidence type="ECO:0000256" key="1">
    <source>
        <dbReference type="SAM" id="Phobius"/>
    </source>
</evidence>
<comment type="caution">
    <text evidence="2">The sequence shown here is derived from an EMBL/GenBank/DDBJ whole genome shotgun (WGS) entry which is preliminary data.</text>
</comment>
<dbReference type="OrthoDB" id="2958038at2"/>
<sequence>MKRTWELIRFIRKSRRTKKQKLYKLAFGVALDKTIAIYLSFFLVMAFFMIYDQLIQFQPLFEKMQAAAEPFMPIVILGLFIRTIILSFHSPGILFTSAEYKMTTLPYLKQHVWFHTFIEAIAKALISFLLLFFTLLILTPISTLFLIKWACIIMVAVLLLILPQWCLYQVNGKKKILISIAGLTSITVLRLLFTQFTSQWYFLVSVILILLVCNIWLWGKRLSKVDWMRVIDVNDTKVWNMFFVNRMSEMEIKPVRKPLLQQLFRSEKERKPFPYHRDKMIFRKLWRKNLMEEKQHFVQTVVTIILCLVVLSFQNDILQGLSIVLAIFAFSKMSASYFHKGLKDKLIHSLPWNMDVMKRAYLYWIYPVLTVLGIILGAVLWIHQGLQLMTLLQFIHFSVTAYILLNHQLDISIHKINHKWYTTPIGNWLIGPLSYLAIMASFVTPFASLYVVFLFIYKIFHVKRKNL</sequence>
<feature type="transmembrane region" description="Helical" evidence="1">
    <location>
        <begin position="21"/>
        <end position="51"/>
    </location>
</feature>
<feature type="transmembrane region" description="Helical" evidence="1">
    <location>
        <begin position="297"/>
        <end position="314"/>
    </location>
</feature>
<name>A0A7C8KTE7_9BACI</name>
<feature type="transmembrane region" description="Helical" evidence="1">
    <location>
        <begin position="144"/>
        <end position="163"/>
    </location>
</feature>
<feature type="transmembrane region" description="Helical" evidence="1">
    <location>
        <begin position="320"/>
        <end position="339"/>
    </location>
</feature>
<feature type="transmembrane region" description="Helical" evidence="1">
    <location>
        <begin position="433"/>
        <end position="457"/>
    </location>
</feature>
<dbReference type="EMBL" id="WEID01000031">
    <property type="protein sequence ID" value="KAB8137967.1"/>
    <property type="molecule type" value="Genomic_DNA"/>
</dbReference>
<keyword evidence="3" id="KW-1185">Reference proteome</keyword>
<evidence type="ECO:0000313" key="3">
    <source>
        <dbReference type="Proteomes" id="UP000480246"/>
    </source>
</evidence>
<feature type="transmembrane region" description="Helical" evidence="1">
    <location>
        <begin position="71"/>
        <end position="95"/>
    </location>
</feature>
<keyword evidence="1" id="KW-0472">Membrane</keyword>
<feature type="transmembrane region" description="Helical" evidence="1">
    <location>
        <begin position="199"/>
        <end position="219"/>
    </location>
</feature>
<accession>A0A7C8KTE7</accession>
<evidence type="ECO:0000313" key="2">
    <source>
        <dbReference type="EMBL" id="KAB8137967.1"/>
    </source>
</evidence>
<organism evidence="2 3">
    <name type="scientific">Gracilibacillus oryzae</name>
    <dbReference type="NCBI Taxonomy" id="1672701"/>
    <lineage>
        <taxon>Bacteria</taxon>
        <taxon>Bacillati</taxon>
        <taxon>Bacillota</taxon>
        <taxon>Bacilli</taxon>
        <taxon>Bacillales</taxon>
        <taxon>Bacillaceae</taxon>
        <taxon>Gracilibacillus</taxon>
    </lineage>
</organism>
<proteinExistence type="predicted"/>
<feature type="transmembrane region" description="Helical" evidence="1">
    <location>
        <begin position="175"/>
        <end position="193"/>
    </location>
</feature>
<keyword evidence="1" id="KW-1133">Transmembrane helix</keyword>